<gene>
    <name evidence="1" type="ORF">J2S08_002603</name>
</gene>
<reference evidence="1 2" key="1">
    <citation type="submission" date="2023-07" db="EMBL/GenBank/DDBJ databases">
        <title>Genomic Encyclopedia of Type Strains, Phase IV (KMG-IV): sequencing the most valuable type-strain genomes for metagenomic binning, comparative biology and taxonomic classification.</title>
        <authorList>
            <person name="Goeker M."/>
        </authorList>
    </citation>
    <scope>NUCLEOTIDE SEQUENCE [LARGE SCALE GENOMIC DNA]</scope>
    <source>
        <strain evidence="1 2">DSM 23837</strain>
    </source>
</reference>
<keyword evidence="2" id="KW-1185">Reference proteome</keyword>
<sequence>MPTIGFEWNQQDDIVGHLQSVQYKSFILYENEAYYYNNVWVNLGAIPDDAEAKKQLFEQYGMEHDITGQQLKEFKKMLLTNNGE</sequence>
<accession>A0ABT9WVE9</accession>
<name>A0ABT9WVE9_9BACI</name>
<evidence type="ECO:0000313" key="2">
    <source>
        <dbReference type="Proteomes" id="UP001223586"/>
    </source>
</evidence>
<dbReference type="RefSeq" id="WP_307230140.1">
    <property type="nucleotide sequence ID" value="NZ_JAUSTT010000015.1"/>
</dbReference>
<protein>
    <submittedName>
        <fullName evidence="1">Negative regulator of genetic competence, sporulation and motility</fullName>
    </submittedName>
</protein>
<proteinExistence type="predicted"/>
<dbReference type="EMBL" id="JAUSTT010000015">
    <property type="protein sequence ID" value="MDQ0176745.1"/>
    <property type="molecule type" value="Genomic_DNA"/>
</dbReference>
<organism evidence="1 2">
    <name type="scientific">Bacillus chungangensis</name>
    <dbReference type="NCBI Taxonomy" id="587633"/>
    <lineage>
        <taxon>Bacteria</taxon>
        <taxon>Bacillati</taxon>
        <taxon>Bacillota</taxon>
        <taxon>Bacilli</taxon>
        <taxon>Bacillales</taxon>
        <taxon>Bacillaceae</taxon>
        <taxon>Bacillus</taxon>
    </lineage>
</organism>
<comment type="caution">
    <text evidence="1">The sequence shown here is derived from an EMBL/GenBank/DDBJ whole genome shotgun (WGS) entry which is preliminary data.</text>
</comment>
<evidence type="ECO:0000313" key="1">
    <source>
        <dbReference type="EMBL" id="MDQ0176745.1"/>
    </source>
</evidence>
<dbReference type="Proteomes" id="UP001223586">
    <property type="component" value="Unassembled WGS sequence"/>
</dbReference>